<comment type="similarity">
    <text evidence="1">Belongs to the enoyl-CoA hydratase/isomerase family.</text>
</comment>
<dbReference type="Gene3D" id="3.90.226.10">
    <property type="entry name" value="2-enoyl-CoA Hydratase, Chain A, domain 1"/>
    <property type="match status" value="1"/>
</dbReference>
<dbReference type="NCBIfam" id="NF004525">
    <property type="entry name" value="PRK05870.1"/>
    <property type="match status" value="1"/>
</dbReference>
<dbReference type="InterPro" id="IPR001753">
    <property type="entry name" value="Enoyl-CoA_hydra/iso"/>
</dbReference>
<dbReference type="InterPro" id="IPR029045">
    <property type="entry name" value="ClpP/crotonase-like_dom_sf"/>
</dbReference>
<dbReference type="PANTHER" id="PTHR43459:SF1">
    <property type="entry name" value="EG:BACN32G11.4 PROTEIN"/>
    <property type="match status" value="1"/>
</dbReference>
<comment type="caution">
    <text evidence="2">The sequence shown here is derived from an EMBL/GenBank/DDBJ whole genome shotgun (WGS) entry which is preliminary data.</text>
</comment>
<name>A0ABP8RPT6_9PSEU</name>
<dbReference type="InterPro" id="IPR018376">
    <property type="entry name" value="Enoyl-CoA_hyd/isom_CS"/>
</dbReference>
<accession>A0ABP8RPT6</accession>
<dbReference type="Proteomes" id="UP001501598">
    <property type="component" value="Unassembled WGS sequence"/>
</dbReference>
<dbReference type="EMBL" id="BAABGT010000029">
    <property type="protein sequence ID" value="GAA4544150.1"/>
    <property type="molecule type" value="Genomic_DNA"/>
</dbReference>
<evidence type="ECO:0000313" key="2">
    <source>
        <dbReference type="EMBL" id="GAA4544150.1"/>
    </source>
</evidence>
<gene>
    <name evidence="2" type="ORF">GCM10023175_21840</name>
</gene>
<dbReference type="PROSITE" id="PS00166">
    <property type="entry name" value="ENOYL_COA_HYDRATASE"/>
    <property type="match status" value="1"/>
</dbReference>
<evidence type="ECO:0000313" key="3">
    <source>
        <dbReference type="Proteomes" id="UP001501598"/>
    </source>
</evidence>
<dbReference type="SUPFAM" id="SSF52096">
    <property type="entry name" value="ClpP/crotonase"/>
    <property type="match status" value="1"/>
</dbReference>
<organism evidence="2 3">
    <name type="scientific">Pseudonocardia xishanensis</name>
    <dbReference type="NCBI Taxonomy" id="630995"/>
    <lineage>
        <taxon>Bacteria</taxon>
        <taxon>Bacillati</taxon>
        <taxon>Actinomycetota</taxon>
        <taxon>Actinomycetes</taxon>
        <taxon>Pseudonocardiales</taxon>
        <taxon>Pseudonocardiaceae</taxon>
        <taxon>Pseudonocardia</taxon>
    </lineage>
</organism>
<dbReference type="CDD" id="cd06558">
    <property type="entry name" value="crotonase-like"/>
    <property type="match status" value="1"/>
</dbReference>
<reference evidence="3" key="1">
    <citation type="journal article" date="2019" name="Int. J. Syst. Evol. Microbiol.">
        <title>The Global Catalogue of Microorganisms (GCM) 10K type strain sequencing project: providing services to taxonomists for standard genome sequencing and annotation.</title>
        <authorList>
            <consortium name="The Broad Institute Genomics Platform"/>
            <consortium name="The Broad Institute Genome Sequencing Center for Infectious Disease"/>
            <person name="Wu L."/>
            <person name="Ma J."/>
        </authorList>
    </citation>
    <scope>NUCLEOTIDE SEQUENCE [LARGE SCALE GENOMIC DNA]</scope>
    <source>
        <strain evidence="3">JCM 17906</strain>
    </source>
</reference>
<evidence type="ECO:0000256" key="1">
    <source>
        <dbReference type="RuleBase" id="RU003707"/>
    </source>
</evidence>
<dbReference type="Pfam" id="PF00378">
    <property type="entry name" value="ECH_1"/>
    <property type="match status" value="1"/>
</dbReference>
<dbReference type="PANTHER" id="PTHR43459">
    <property type="entry name" value="ENOYL-COA HYDRATASE"/>
    <property type="match status" value="1"/>
</dbReference>
<proteinExistence type="inferred from homology"/>
<sequence length="254" mass="26316">MSRAAPLVMLESDGPVRVIRLNAPERRNALDWAMLDELKAAITAVAGDAAARALVVTGVGKAFCAGADLVDIFGDMDRPVGELRDHLKRVYASFLGLRDLTIPTIAAVNGAAIGAGLNIALACDVVVAGPHAGFGPTFAQIGLHPGGGCSYLMTERLGQAQAMAALLSGEVMPAAEAVRIGLAQTLADEPAAYALELAGTYADRDPRLVAAIKRSVQIAAHGDLAASLEFESWAQASSIGGATFRSYAQRFSDT</sequence>
<keyword evidence="3" id="KW-1185">Reference proteome</keyword>
<protein>
    <submittedName>
        <fullName evidence="2">Enoyl-CoA hydratase</fullName>
    </submittedName>
</protein>